<gene>
    <name evidence="1" type="ORF">SAMN05444359_11424</name>
</gene>
<organism evidence="1 2">
    <name type="scientific">Neolewinella agarilytica</name>
    <dbReference type="NCBI Taxonomy" id="478744"/>
    <lineage>
        <taxon>Bacteria</taxon>
        <taxon>Pseudomonadati</taxon>
        <taxon>Bacteroidota</taxon>
        <taxon>Saprospiria</taxon>
        <taxon>Saprospirales</taxon>
        <taxon>Lewinellaceae</taxon>
        <taxon>Neolewinella</taxon>
    </lineage>
</organism>
<accession>A0A1H9I3F4</accession>
<name>A0A1H9I3F4_9BACT</name>
<evidence type="ECO:0008006" key="3">
    <source>
        <dbReference type="Google" id="ProtNLM"/>
    </source>
</evidence>
<dbReference type="Proteomes" id="UP000199021">
    <property type="component" value="Unassembled WGS sequence"/>
</dbReference>
<dbReference type="OrthoDB" id="1507871at2"/>
<dbReference type="InParanoid" id="A0A1H9I3F4"/>
<protein>
    <recommendedName>
        <fullName evidence="3">AhpC/TSA family protein</fullName>
    </recommendedName>
</protein>
<keyword evidence="2" id="KW-1185">Reference proteome</keyword>
<evidence type="ECO:0000313" key="1">
    <source>
        <dbReference type="EMBL" id="SEQ69124.1"/>
    </source>
</evidence>
<reference evidence="2" key="1">
    <citation type="submission" date="2016-10" db="EMBL/GenBank/DDBJ databases">
        <authorList>
            <person name="Varghese N."/>
            <person name="Submissions S."/>
        </authorList>
    </citation>
    <scope>NUCLEOTIDE SEQUENCE [LARGE SCALE GENOMIC DNA]</scope>
    <source>
        <strain evidence="2">DSM 24740</strain>
    </source>
</reference>
<evidence type="ECO:0000313" key="2">
    <source>
        <dbReference type="Proteomes" id="UP000199021"/>
    </source>
</evidence>
<sequence>MLQPFFASAFFLCTRVRAQLICLLFLLVPPLFGQPQTDPIRTVENITPQTNAYAQKARELMQAGENAAATDYNRDSLLLALLGQEVTPSYLVDRKGAVWNLGVMDQPFIIHTFFLNCGHCEHYVDAINSVATAFADEVVTFVLMPTPEADGLAMMERFNDDVVILFDDHFRDPYSMPDDPRLLGLIGYPITHYITGKRRIVGLNRGGGQAYIHPRKGAKIILKKREPDVEKRLRKGVGRLLEF</sequence>
<dbReference type="EMBL" id="FOFB01000014">
    <property type="protein sequence ID" value="SEQ69124.1"/>
    <property type="molecule type" value="Genomic_DNA"/>
</dbReference>
<proteinExistence type="predicted"/>
<dbReference type="InterPro" id="IPR036249">
    <property type="entry name" value="Thioredoxin-like_sf"/>
</dbReference>
<dbReference type="AlphaFoldDB" id="A0A1H9I3F4"/>
<dbReference type="SUPFAM" id="SSF52833">
    <property type="entry name" value="Thioredoxin-like"/>
    <property type="match status" value="1"/>
</dbReference>
<dbReference type="RefSeq" id="WP_090169265.1">
    <property type="nucleotide sequence ID" value="NZ_FOFB01000014.1"/>
</dbReference>